<reference evidence="2" key="1">
    <citation type="submission" date="2016-06" db="EMBL/GenBank/DDBJ databases">
        <title>Parallel loss of symbiosis genes in relatives of nitrogen-fixing non-legume Parasponia.</title>
        <authorList>
            <person name="Van Velzen R."/>
            <person name="Holmer R."/>
            <person name="Bu F."/>
            <person name="Rutten L."/>
            <person name="Van Zeijl A."/>
            <person name="Liu W."/>
            <person name="Santuari L."/>
            <person name="Cao Q."/>
            <person name="Sharma T."/>
            <person name="Shen D."/>
            <person name="Roswanjaya Y."/>
            <person name="Wardhani T."/>
            <person name="Kalhor M.S."/>
            <person name="Jansen J."/>
            <person name="Van den Hoogen J."/>
            <person name="Gungor B."/>
            <person name="Hartog M."/>
            <person name="Hontelez J."/>
            <person name="Verver J."/>
            <person name="Yang W.-C."/>
            <person name="Schijlen E."/>
            <person name="Repin R."/>
            <person name="Schilthuizen M."/>
            <person name="Schranz E."/>
            <person name="Heidstra R."/>
            <person name="Miyata K."/>
            <person name="Fedorova E."/>
            <person name="Kohlen W."/>
            <person name="Bisseling T."/>
            <person name="Smit S."/>
            <person name="Geurts R."/>
        </authorList>
    </citation>
    <scope>NUCLEOTIDE SEQUENCE [LARGE SCALE GENOMIC DNA]</scope>
    <source>
        <strain evidence="2">cv. RG33-2</strain>
    </source>
</reference>
<dbReference type="OrthoDB" id="1291327at2759"/>
<name>A0A2P5EW53_TREOI</name>
<gene>
    <name evidence="1" type="ORF">TorRG33x02_144250</name>
</gene>
<comment type="caution">
    <text evidence="1">The sequence shown here is derived from an EMBL/GenBank/DDBJ whole genome shotgun (WGS) entry which is preliminary data.</text>
</comment>
<sequence>MEDIIVQYILDYYMHCNTPWVEVDHVLMLVHVHIVEHRIVAHFDIHSKCLNVLNSLRGKYDDIKAWETISVVLPYFLDMVGFSSARKDLKLSSEYYANKKPIDPFQVYMMDGLFEQQL</sequence>
<dbReference type="InParanoid" id="A0A2P5EW53"/>
<accession>A0A2P5EW53</accession>
<organism evidence="1 2">
    <name type="scientific">Trema orientale</name>
    <name type="common">Charcoal tree</name>
    <name type="synonym">Celtis orientalis</name>
    <dbReference type="NCBI Taxonomy" id="63057"/>
    <lineage>
        <taxon>Eukaryota</taxon>
        <taxon>Viridiplantae</taxon>
        <taxon>Streptophyta</taxon>
        <taxon>Embryophyta</taxon>
        <taxon>Tracheophyta</taxon>
        <taxon>Spermatophyta</taxon>
        <taxon>Magnoliopsida</taxon>
        <taxon>eudicotyledons</taxon>
        <taxon>Gunneridae</taxon>
        <taxon>Pentapetalae</taxon>
        <taxon>rosids</taxon>
        <taxon>fabids</taxon>
        <taxon>Rosales</taxon>
        <taxon>Cannabaceae</taxon>
        <taxon>Trema</taxon>
    </lineage>
</organism>
<dbReference type="AlphaFoldDB" id="A0A2P5EW53"/>
<keyword evidence="2" id="KW-1185">Reference proteome</keyword>
<dbReference type="EMBL" id="JXTC01000090">
    <property type="protein sequence ID" value="PON89745.1"/>
    <property type="molecule type" value="Genomic_DNA"/>
</dbReference>
<feature type="non-terminal residue" evidence="1">
    <location>
        <position position="118"/>
    </location>
</feature>
<evidence type="ECO:0000313" key="1">
    <source>
        <dbReference type="EMBL" id="PON89745.1"/>
    </source>
</evidence>
<dbReference type="Proteomes" id="UP000237000">
    <property type="component" value="Unassembled WGS sequence"/>
</dbReference>
<evidence type="ECO:0000313" key="2">
    <source>
        <dbReference type="Proteomes" id="UP000237000"/>
    </source>
</evidence>
<protein>
    <submittedName>
        <fullName evidence="1">Uncharacterized protein</fullName>
    </submittedName>
</protein>
<proteinExistence type="predicted"/>